<evidence type="ECO:0000313" key="1">
    <source>
        <dbReference type="EMBL" id="SMP29172.1"/>
    </source>
</evidence>
<evidence type="ECO:0000313" key="2">
    <source>
        <dbReference type="Proteomes" id="UP001157960"/>
    </source>
</evidence>
<gene>
    <name evidence="1" type="ORF">SAMN06264346_11182</name>
</gene>
<dbReference type="EMBL" id="FXTZ01000011">
    <property type="protein sequence ID" value="SMP29172.1"/>
    <property type="molecule type" value="Genomic_DNA"/>
</dbReference>
<reference evidence="1 2" key="1">
    <citation type="submission" date="2017-05" db="EMBL/GenBank/DDBJ databases">
        <authorList>
            <person name="Varghese N."/>
            <person name="Submissions S."/>
        </authorList>
    </citation>
    <scope>NUCLEOTIDE SEQUENCE [LARGE SCALE GENOMIC DNA]</scope>
    <source>
        <strain evidence="1 2">DSM 28214</strain>
    </source>
</reference>
<comment type="caution">
    <text evidence="1">The sequence shown here is derived from an EMBL/GenBank/DDBJ whole genome shotgun (WGS) entry which is preliminary data.</text>
</comment>
<sequence length="184" mass="21959">MKTLVEIKDHKFPLKWVNLDSYTESKGSKVEIYLVNDDNFVEGLTLMFYTLFRTIKSDIKLYSSSWWDFCLDTWNVKEDKYDYELKGKSIESKDYLIMLKESAIEIEYSGLCICNNWEKFLKITLACIITHKAPYSHVFFDDENDFFFYFHHTGSIGLYYKKQNDVIKKILSIAKHDYDVRESH</sequence>
<dbReference type="Proteomes" id="UP001157960">
    <property type="component" value="Unassembled WGS sequence"/>
</dbReference>
<keyword evidence="2" id="KW-1185">Reference proteome</keyword>
<name>A0ABY1PCH0_9FLAO</name>
<dbReference type="RefSeq" id="WP_283423018.1">
    <property type="nucleotide sequence ID" value="NZ_FXTZ01000011.1"/>
</dbReference>
<evidence type="ECO:0008006" key="3">
    <source>
        <dbReference type="Google" id="ProtNLM"/>
    </source>
</evidence>
<accession>A0ABY1PCH0</accession>
<proteinExistence type="predicted"/>
<organism evidence="1 2">
    <name type="scientific">Chryseobacterium profundimaris</name>
    <dbReference type="NCBI Taxonomy" id="1387275"/>
    <lineage>
        <taxon>Bacteria</taxon>
        <taxon>Pseudomonadati</taxon>
        <taxon>Bacteroidota</taxon>
        <taxon>Flavobacteriia</taxon>
        <taxon>Flavobacteriales</taxon>
        <taxon>Weeksellaceae</taxon>
        <taxon>Chryseobacterium group</taxon>
        <taxon>Chryseobacterium</taxon>
    </lineage>
</organism>
<protein>
    <recommendedName>
        <fullName evidence="3">DUF3885 domain-containing protein</fullName>
    </recommendedName>
</protein>